<proteinExistence type="inferred from homology"/>
<dbReference type="InterPro" id="IPR020438">
    <property type="entry name" value="IL-11"/>
</dbReference>
<keyword evidence="4" id="KW-0964">Secreted</keyword>
<gene>
    <name evidence="8" type="ORF">GDO86_012410</name>
</gene>
<dbReference type="InterPro" id="IPR009079">
    <property type="entry name" value="4_helix_cytokine-like_core"/>
</dbReference>
<dbReference type="GO" id="GO:0005125">
    <property type="term" value="F:cytokine activity"/>
    <property type="evidence" value="ECO:0007669"/>
    <property type="project" value="UniProtKB-KW"/>
</dbReference>
<name>A0A8T2IM58_9PIPI</name>
<keyword evidence="6" id="KW-0339">Growth factor</keyword>
<dbReference type="GO" id="GO:0043410">
    <property type="term" value="P:positive regulation of MAPK cascade"/>
    <property type="evidence" value="ECO:0007669"/>
    <property type="project" value="TreeGrafter"/>
</dbReference>
<evidence type="ECO:0000313" key="8">
    <source>
        <dbReference type="EMBL" id="KAG8434035.1"/>
    </source>
</evidence>
<dbReference type="EMBL" id="JAACNH010000008">
    <property type="protein sequence ID" value="KAG8434035.1"/>
    <property type="molecule type" value="Genomic_DNA"/>
</dbReference>
<keyword evidence="5" id="KW-0732">Signal</keyword>
<dbReference type="GO" id="GO:0008083">
    <property type="term" value="F:growth factor activity"/>
    <property type="evidence" value="ECO:0007669"/>
    <property type="project" value="UniProtKB-KW"/>
</dbReference>
<dbReference type="OrthoDB" id="9445483at2759"/>
<evidence type="ECO:0000256" key="1">
    <source>
        <dbReference type="ARBA" id="ARBA00004613"/>
    </source>
</evidence>
<dbReference type="PANTHER" id="PTHR16922:SF0">
    <property type="entry name" value="INTERLEUKIN-11"/>
    <property type="match status" value="1"/>
</dbReference>
<keyword evidence="3" id="KW-0202">Cytokine</keyword>
<organism evidence="8 9">
    <name type="scientific">Hymenochirus boettgeri</name>
    <name type="common">Congo dwarf clawed frog</name>
    <dbReference type="NCBI Taxonomy" id="247094"/>
    <lineage>
        <taxon>Eukaryota</taxon>
        <taxon>Metazoa</taxon>
        <taxon>Chordata</taxon>
        <taxon>Craniata</taxon>
        <taxon>Vertebrata</taxon>
        <taxon>Euteleostomi</taxon>
        <taxon>Amphibia</taxon>
        <taxon>Batrachia</taxon>
        <taxon>Anura</taxon>
        <taxon>Pipoidea</taxon>
        <taxon>Pipidae</taxon>
        <taxon>Pipinae</taxon>
        <taxon>Hymenochirus</taxon>
    </lineage>
</organism>
<dbReference type="GO" id="GO:0008284">
    <property type="term" value="P:positive regulation of cell population proliferation"/>
    <property type="evidence" value="ECO:0007669"/>
    <property type="project" value="TreeGrafter"/>
</dbReference>
<reference evidence="8" key="1">
    <citation type="thesis" date="2020" institute="ProQuest LLC" country="789 East Eisenhower Parkway, Ann Arbor, MI, USA">
        <title>Comparative Genomics and Chromosome Evolution.</title>
        <authorList>
            <person name="Mudd A.B."/>
        </authorList>
    </citation>
    <scope>NUCLEOTIDE SEQUENCE</scope>
    <source>
        <strain evidence="8">Female2</strain>
        <tissue evidence="8">Blood</tissue>
    </source>
</reference>
<dbReference type="PANTHER" id="PTHR16922">
    <property type="entry name" value="INTERLEUKIN 11"/>
    <property type="match status" value="1"/>
</dbReference>
<comment type="similarity">
    <text evidence="2">Belongs to the IL-6 superfamily.</text>
</comment>
<evidence type="ECO:0000256" key="6">
    <source>
        <dbReference type="ARBA" id="ARBA00023030"/>
    </source>
</evidence>
<dbReference type="SUPFAM" id="SSF47266">
    <property type="entry name" value="4-helical cytokines"/>
    <property type="match status" value="1"/>
</dbReference>
<comment type="caution">
    <text evidence="8">The sequence shown here is derived from an EMBL/GenBank/DDBJ whole genome shotgun (WGS) entry which is preliminary data.</text>
</comment>
<dbReference type="Pfam" id="PF07400">
    <property type="entry name" value="IL11"/>
    <property type="match status" value="1"/>
</dbReference>
<evidence type="ECO:0000256" key="3">
    <source>
        <dbReference type="ARBA" id="ARBA00022514"/>
    </source>
</evidence>
<protein>
    <recommendedName>
        <fullName evidence="7">Interleukin-11</fullName>
    </recommendedName>
</protein>
<dbReference type="PRINTS" id="PR01927">
    <property type="entry name" value="INTRLEUKIN11"/>
</dbReference>
<sequence length="155" mass="18496">MAKHLLKDTKQLYHNFKMKYPSEGEHKMDSLPVLNMNAVEMSNIQIHAGLVKLSSELFIYQKHFDWLKKAAHTFRPMSFDYEFHAIHNRIEKLMKRIDILMIRHNMPRVSDPIVPQFPNSTNPWGVIQCGHTIFHHFHLFLDYATRVLLLMKNKW</sequence>
<evidence type="ECO:0000256" key="5">
    <source>
        <dbReference type="ARBA" id="ARBA00022729"/>
    </source>
</evidence>
<keyword evidence="9" id="KW-1185">Reference proteome</keyword>
<dbReference type="Proteomes" id="UP000812440">
    <property type="component" value="Chromosome 7"/>
</dbReference>
<evidence type="ECO:0000256" key="7">
    <source>
        <dbReference type="ARBA" id="ARBA00072545"/>
    </source>
</evidence>
<accession>A0A8T2IM58</accession>
<evidence type="ECO:0000313" key="9">
    <source>
        <dbReference type="Proteomes" id="UP000812440"/>
    </source>
</evidence>
<evidence type="ECO:0000256" key="2">
    <source>
        <dbReference type="ARBA" id="ARBA00007432"/>
    </source>
</evidence>
<dbReference type="GO" id="GO:0005615">
    <property type="term" value="C:extracellular space"/>
    <property type="evidence" value="ECO:0007669"/>
    <property type="project" value="UniProtKB-KW"/>
</dbReference>
<evidence type="ECO:0000256" key="4">
    <source>
        <dbReference type="ARBA" id="ARBA00022525"/>
    </source>
</evidence>
<dbReference type="FunFam" id="1.20.1250.10:FF:000017">
    <property type="entry name" value="Interleukin 11"/>
    <property type="match status" value="1"/>
</dbReference>
<dbReference type="AlphaFoldDB" id="A0A8T2IM58"/>
<dbReference type="GO" id="GO:0005737">
    <property type="term" value="C:cytoplasm"/>
    <property type="evidence" value="ECO:0007669"/>
    <property type="project" value="TreeGrafter"/>
</dbReference>
<comment type="subcellular location">
    <subcellularLocation>
        <location evidence="1">Secreted</location>
    </subcellularLocation>
</comment>
<dbReference type="Gene3D" id="1.20.1250.10">
    <property type="match status" value="1"/>
</dbReference>